<evidence type="ECO:0000256" key="1">
    <source>
        <dbReference type="ARBA" id="ARBA00004141"/>
    </source>
</evidence>
<dbReference type="GO" id="GO:0043195">
    <property type="term" value="C:terminal bouton"/>
    <property type="evidence" value="ECO:0007669"/>
    <property type="project" value="TreeGrafter"/>
</dbReference>
<dbReference type="OrthoDB" id="5086884at2759"/>
<reference evidence="12 13" key="2">
    <citation type="submission" date="2018-11" db="EMBL/GenBank/DDBJ databases">
        <authorList>
            <consortium name="Pathogen Informatics"/>
        </authorList>
    </citation>
    <scope>NUCLEOTIDE SEQUENCE [LARGE SCALE GENOMIC DNA]</scope>
</reference>
<feature type="compositionally biased region" description="Basic and acidic residues" evidence="9">
    <location>
        <begin position="367"/>
        <end position="380"/>
    </location>
</feature>
<organism evidence="14">
    <name type="scientific">Soboliphyme baturini</name>
    <dbReference type="NCBI Taxonomy" id="241478"/>
    <lineage>
        <taxon>Eukaryota</taxon>
        <taxon>Metazoa</taxon>
        <taxon>Ecdysozoa</taxon>
        <taxon>Nematoda</taxon>
        <taxon>Enoplea</taxon>
        <taxon>Dorylaimia</taxon>
        <taxon>Dioctophymatida</taxon>
        <taxon>Dioctophymatoidea</taxon>
        <taxon>Soboliphymatidae</taxon>
        <taxon>Soboliphyme</taxon>
    </lineage>
</organism>
<dbReference type="InterPro" id="IPR050930">
    <property type="entry name" value="MFS_Vesicular_Transporter"/>
</dbReference>
<keyword evidence="8" id="KW-0325">Glycoprotein</keyword>
<proteinExistence type="inferred from homology"/>
<dbReference type="GO" id="GO:0007268">
    <property type="term" value="P:chemical synaptic transmission"/>
    <property type="evidence" value="ECO:0007669"/>
    <property type="project" value="TreeGrafter"/>
</dbReference>
<keyword evidence="6 10" id="KW-1133">Transmembrane helix</keyword>
<keyword evidence="4 10" id="KW-0812">Transmembrane</keyword>
<feature type="transmembrane region" description="Helical" evidence="10">
    <location>
        <begin position="160"/>
        <end position="179"/>
    </location>
</feature>
<dbReference type="PANTHER" id="PTHR23506:SF13">
    <property type="entry name" value="VESICULAR ACETYLCHOLINE TRANSPORTER"/>
    <property type="match status" value="1"/>
</dbReference>
<protein>
    <submittedName>
        <fullName evidence="14">MFS domain-containing protein</fullName>
    </submittedName>
</protein>
<evidence type="ECO:0000313" key="14">
    <source>
        <dbReference type="WBParaSite" id="SBAD_0000732301-mRNA-1"/>
    </source>
</evidence>
<dbReference type="InterPro" id="IPR011701">
    <property type="entry name" value="MFS"/>
</dbReference>
<keyword evidence="7 10" id="KW-0472">Membrane</keyword>
<feature type="transmembrane region" description="Helical" evidence="10">
    <location>
        <begin position="45"/>
        <end position="65"/>
    </location>
</feature>
<comment type="similarity">
    <text evidence="2">Belongs to the major facilitator superfamily. Vesicular transporter family.</text>
</comment>
<dbReference type="PROSITE" id="PS51257">
    <property type="entry name" value="PROKAR_LIPOPROTEIN"/>
    <property type="match status" value="1"/>
</dbReference>
<feature type="transmembrane region" description="Helical" evidence="10">
    <location>
        <begin position="86"/>
        <end position="109"/>
    </location>
</feature>
<name>A0A183ITW0_9BILA</name>
<comment type="subcellular location">
    <subcellularLocation>
        <location evidence="1">Membrane</location>
        <topology evidence="1">Multi-pass membrane protein</topology>
    </subcellularLocation>
</comment>
<dbReference type="GO" id="GO:0005277">
    <property type="term" value="F:acetylcholine transmembrane transporter activity"/>
    <property type="evidence" value="ECO:0007669"/>
    <property type="project" value="TreeGrafter"/>
</dbReference>
<feature type="region of interest" description="Disordered" evidence="9">
    <location>
        <begin position="337"/>
        <end position="380"/>
    </location>
</feature>
<feature type="transmembrane region" description="Helical" evidence="10">
    <location>
        <begin position="185"/>
        <end position="210"/>
    </location>
</feature>
<dbReference type="PROSITE" id="PS50850">
    <property type="entry name" value="MFS"/>
    <property type="match status" value="1"/>
</dbReference>
<evidence type="ECO:0000256" key="10">
    <source>
        <dbReference type="SAM" id="Phobius"/>
    </source>
</evidence>
<dbReference type="InterPro" id="IPR036259">
    <property type="entry name" value="MFS_trans_sf"/>
</dbReference>
<evidence type="ECO:0000313" key="13">
    <source>
        <dbReference type="Proteomes" id="UP000270296"/>
    </source>
</evidence>
<evidence type="ECO:0000256" key="6">
    <source>
        <dbReference type="ARBA" id="ARBA00022989"/>
    </source>
</evidence>
<dbReference type="GO" id="GO:0030121">
    <property type="term" value="C:AP-1 adaptor complex"/>
    <property type="evidence" value="ECO:0007669"/>
    <property type="project" value="TreeGrafter"/>
</dbReference>
<evidence type="ECO:0000256" key="4">
    <source>
        <dbReference type="ARBA" id="ARBA00022692"/>
    </source>
</evidence>
<feature type="transmembrane region" description="Helical" evidence="10">
    <location>
        <begin position="129"/>
        <end position="148"/>
    </location>
</feature>
<evidence type="ECO:0000256" key="9">
    <source>
        <dbReference type="SAM" id="MobiDB-lite"/>
    </source>
</evidence>
<evidence type="ECO:0000256" key="7">
    <source>
        <dbReference type="ARBA" id="ARBA00023136"/>
    </source>
</evidence>
<dbReference type="PANTHER" id="PTHR23506">
    <property type="entry name" value="GH10249P"/>
    <property type="match status" value="1"/>
</dbReference>
<evidence type="ECO:0000259" key="11">
    <source>
        <dbReference type="PROSITE" id="PS50850"/>
    </source>
</evidence>
<feature type="transmembrane region" description="Helical" evidence="10">
    <location>
        <begin position="15"/>
        <end position="33"/>
    </location>
</feature>
<feature type="transmembrane region" description="Helical" evidence="10">
    <location>
        <begin position="222"/>
        <end position="245"/>
    </location>
</feature>
<feature type="transmembrane region" description="Helical" evidence="10">
    <location>
        <begin position="251"/>
        <end position="271"/>
    </location>
</feature>
<dbReference type="InterPro" id="IPR020846">
    <property type="entry name" value="MFS_dom"/>
</dbReference>
<keyword evidence="5" id="KW-0532">Neurotransmitter transport</keyword>
<keyword evidence="13" id="KW-1185">Reference proteome</keyword>
<evidence type="ECO:0000313" key="12">
    <source>
        <dbReference type="EMBL" id="VDP11708.1"/>
    </source>
</evidence>
<evidence type="ECO:0000256" key="5">
    <source>
        <dbReference type="ARBA" id="ARBA00022775"/>
    </source>
</evidence>
<sequence length="380" mass="41680">MIADRFPEERERSKAMGIALAFISFGCLVAPPFGGATYEFAGKPVPFLLLSLVCLVDGFLVFAVIKPKAKRTEMGERVKGTSIIRLLMDPYIAVCAGSLVMANVSLAFLEPTISKWMEDTMPTVTEWQIGFIWLPPFIPHVLGVYATVKLMQKYPQYPWLLAAIGLALEGASCFIVPFARSYGVLIIPLSILCFGIALVDTSILPLLGYLVDTRHVSVYGSVYAIADICYSLAYAFGPIVAGGVVAKLGFFSLNLGICLSNILYAPMLFIIRKVYAYKPFTEESDDFYSGDGGYNMTYGALENESLGFPDTFDYGYNQPGETFAYGTPELTDDLISRGYQPQNSVSGATSNPFLEHDPSNQPIHRNLNSDKEGSIKNHAF</sequence>
<dbReference type="SUPFAM" id="SSF103473">
    <property type="entry name" value="MFS general substrate transporter"/>
    <property type="match status" value="1"/>
</dbReference>
<dbReference type="Pfam" id="PF07690">
    <property type="entry name" value="MFS_1"/>
    <property type="match status" value="1"/>
</dbReference>
<feature type="domain" description="Major facilitator superfamily (MFS) profile" evidence="11">
    <location>
        <begin position="1"/>
        <end position="69"/>
    </location>
</feature>
<feature type="compositionally biased region" description="Polar residues" evidence="9">
    <location>
        <begin position="339"/>
        <end position="352"/>
    </location>
</feature>
<dbReference type="Proteomes" id="UP000270296">
    <property type="component" value="Unassembled WGS sequence"/>
</dbReference>
<dbReference type="WBParaSite" id="SBAD_0000732301-mRNA-1">
    <property type="protein sequence ID" value="SBAD_0000732301-mRNA-1"/>
    <property type="gene ID" value="SBAD_0000732301"/>
</dbReference>
<accession>A0A183ITW0</accession>
<dbReference type="Gene3D" id="1.20.1250.20">
    <property type="entry name" value="MFS general substrate transporter like domains"/>
    <property type="match status" value="1"/>
</dbReference>
<dbReference type="GO" id="GO:0030122">
    <property type="term" value="C:AP-2 adaptor complex"/>
    <property type="evidence" value="ECO:0007669"/>
    <property type="project" value="TreeGrafter"/>
</dbReference>
<reference evidence="14" key="1">
    <citation type="submission" date="2016-06" db="UniProtKB">
        <authorList>
            <consortium name="WormBaseParasite"/>
        </authorList>
    </citation>
    <scope>IDENTIFICATION</scope>
</reference>
<evidence type="ECO:0000256" key="3">
    <source>
        <dbReference type="ARBA" id="ARBA00022448"/>
    </source>
</evidence>
<dbReference type="EMBL" id="UZAM01010282">
    <property type="protein sequence ID" value="VDP11708.1"/>
    <property type="molecule type" value="Genomic_DNA"/>
</dbReference>
<dbReference type="AlphaFoldDB" id="A0A183ITW0"/>
<evidence type="ECO:0000256" key="2">
    <source>
        <dbReference type="ARBA" id="ARBA00006829"/>
    </source>
</evidence>
<keyword evidence="3" id="KW-0813">Transport</keyword>
<evidence type="ECO:0000256" key="8">
    <source>
        <dbReference type="ARBA" id="ARBA00023180"/>
    </source>
</evidence>
<gene>
    <name evidence="12" type="ORF">SBAD_LOCUS7057</name>
</gene>